<protein>
    <recommendedName>
        <fullName evidence="2">Glycine-rich domain-containing protein-like</fullName>
    </recommendedName>
</protein>
<evidence type="ECO:0008006" key="2">
    <source>
        <dbReference type="Google" id="ProtNLM"/>
    </source>
</evidence>
<reference evidence="1" key="1">
    <citation type="submission" date="2018-10" db="EMBL/GenBank/DDBJ databases">
        <title>Hidden diversity of soil giant viruses.</title>
        <authorList>
            <person name="Schulz F."/>
            <person name="Alteio L."/>
            <person name="Goudeau D."/>
            <person name="Ryan E.M."/>
            <person name="Malmstrom R.R."/>
            <person name="Blanchard J."/>
            <person name="Woyke T."/>
        </authorList>
    </citation>
    <scope>NUCLEOTIDE SEQUENCE</scope>
    <source>
        <strain evidence="1">HAV1</strain>
    </source>
</reference>
<evidence type="ECO:0000313" key="1">
    <source>
        <dbReference type="EMBL" id="AYV80732.1"/>
    </source>
</evidence>
<organism evidence="1">
    <name type="scientific">Harvfovirus sp</name>
    <dbReference type="NCBI Taxonomy" id="2487768"/>
    <lineage>
        <taxon>Viruses</taxon>
        <taxon>Varidnaviria</taxon>
        <taxon>Bamfordvirae</taxon>
        <taxon>Nucleocytoviricota</taxon>
        <taxon>Megaviricetes</taxon>
        <taxon>Imitervirales</taxon>
        <taxon>Mimiviridae</taxon>
        <taxon>Klosneuvirinae</taxon>
    </lineage>
</organism>
<accession>A0A3G5A0N6</accession>
<gene>
    <name evidence="1" type="ORF">Harvfovirus5_36</name>
</gene>
<name>A0A3G5A0N6_9VIRU</name>
<proteinExistence type="predicted"/>
<dbReference type="EMBL" id="MK072247">
    <property type="protein sequence ID" value="AYV80732.1"/>
    <property type="molecule type" value="Genomic_DNA"/>
</dbReference>
<sequence>MLKQAHTLFFDDIMKQVQKKIPSTVPIDLLKKEYLRFFVLAFSSLNKFPCRPSPLIDIVWHEHILSTRQYDSDCKLVGSEFLHHTPESKPETVEKQEEFHKDAIFMFEQYKLLFGEDPPATIWFPTTTVLDDPCVTCG</sequence>